<gene>
    <name evidence="6" type="primary">LOC107063673</name>
</gene>
<reference evidence="6" key="1">
    <citation type="submission" date="2025-08" db="UniProtKB">
        <authorList>
            <consortium name="RefSeq"/>
        </authorList>
    </citation>
    <scope>IDENTIFICATION</scope>
    <source>
        <tissue evidence="6">Whole body</tissue>
    </source>
</reference>
<feature type="region of interest" description="Disordered" evidence="2">
    <location>
        <begin position="714"/>
        <end position="746"/>
    </location>
</feature>
<feature type="domain" description="Ubinuclein middle" evidence="4">
    <location>
        <begin position="391"/>
        <end position="615"/>
    </location>
</feature>
<dbReference type="RefSeq" id="XP_015171117.1">
    <property type="nucleotide sequence ID" value="XM_015315631.1"/>
</dbReference>
<keyword evidence="1" id="KW-0597">Phosphoprotein</keyword>
<evidence type="ECO:0000259" key="3">
    <source>
        <dbReference type="Pfam" id="PF08729"/>
    </source>
</evidence>
<organism evidence="5 6">
    <name type="scientific">Polistes dominula</name>
    <name type="common">European paper wasp</name>
    <name type="synonym">Vespa dominula</name>
    <dbReference type="NCBI Taxonomy" id="743375"/>
    <lineage>
        <taxon>Eukaryota</taxon>
        <taxon>Metazoa</taxon>
        <taxon>Ecdysozoa</taxon>
        <taxon>Arthropoda</taxon>
        <taxon>Hexapoda</taxon>
        <taxon>Insecta</taxon>
        <taxon>Pterygota</taxon>
        <taxon>Neoptera</taxon>
        <taxon>Endopterygota</taxon>
        <taxon>Hymenoptera</taxon>
        <taxon>Apocrita</taxon>
        <taxon>Aculeata</taxon>
        <taxon>Vespoidea</taxon>
        <taxon>Vespidae</taxon>
        <taxon>Polistinae</taxon>
        <taxon>Polistini</taxon>
        <taxon>Polistes</taxon>
    </lineage>
</organism>
<feature type="region of interest" description="Disordered" evidence="2">
    <location>
        <begin position="66"/>
        <end position="91"/>
    </location>
</feature>
<dbReference type="Proteomes" id="UP000694924">
    <property type="component" value="Unplaced"/>
</dbReference>
<feature type="compositionally biased region" description="Polar residues" evidence="2">
    <location>
        <begin position="854"/>
        <end position="873"/>
    </location>
</feature>
<sequence length="1088" mass="122255">MSEVKRVPLQTLEFPESLGHAAKKEKKGEKGKQLAPSFRFTLTLPESNEKACPEFNYAQLYKAAEKKRRKEQKGGDENTTNGLDPYDDDDEDKLKDMARRFEAKYGTTTLGKKRHKYDDYVDLGAGYDENDSFIDNTDAYDEIVPEEMTTAHGGFYINCGALEFKAAERHSLVHNNNNNKSNNDEDESSDSSEEETEDVDSPKRADKRNLSSSEDDEVDDMSDQPRKKQKVDENGDKKSNHENVIKKKKKKPQNHQTQERSNSQQEAERRKEKGETTDAEGGTEVSEDQEEKKKPDKELQKTKATTEKKFDIKKFEKKPSSTNSSNGCDAKKIDLKKLPGKDSNIDDAIESVVNAARVEDESSQDTSDSGKSRGNLGTDSECDDIDKEAPLPDGLPEDIKEIVNKLKVHAENSKEGKSKFFNPSVNSALFSLEKKLRTLNSASARPQTYEHLARFLPCSKITLLNRAKKLYLQDAEYRVKETMQRLKAIIDNTMPSVMDAFIQESQMVADENPQLYWEIYRYCWGFEGSPAAAESSDEDEGSCKSTEKSKIPKKRFPWTDETKKLVYEIANARRQYFKILRPRKESMESFVATFMDTKVLPLWPSGYVRLQTLLKYSNSVEPTIKRKAKKLKDVVSTNSVSSSANTICNSSTGRLEATSSNNNNNNVAATSASASTSTSTTTSTSAIQEMEKTPPTSVAAKVATVNENSLNVTNIGTLKSNDNNAEKKQISSKNKEKNKDNGGNNTGAAAAAQFDVASNIVSNSTVGKISVVPTAQLMAQKPTKSHLDKFNLMDLANSSLSITPVNDYHKIPAKTNEVKKDVVSITAYPEPSNIISNANEVPQSGHVNVHRQETSYPTTQHSNYSLANQTSPHSKPVVSLKHRILQDNAEIKNDKRLEDKDVEITNKTEKRDNKRRERCMENKHKSQDTKKRRKDPKLLEQVGPPPPSIHSEIVSLPQQTSLSKEEQEQRQIEETVAATTYLSQIINDDTSARTITDKRKDGGYVTDESIGSMVSTEQEKDVQMVMRSLKELQELQEMNCSPSHSPVNACGIQKPNKSSVQYVTYQEEYQRLYLKKEDKLRPKEEAQW</sequence>
<accession>A0ABM1HT30</accession>
<feature type="domain" description="Hpc2-related" evidence="3">
    <location>
        <begin position="112"/>
        <end position="163"/>
    </location>
</feature>
<evidence type="ECO:0000256" key="2">
    <source>
        <dbReference type="SAM" id="MobiDB-lite"/>
    </source>
</evidence>
<feature type="compositionally biased region" description="Basic and acidic residues" evidence="2">
    <location>
        <begin position="290"/>
        <end position="319"/>
    </location>
</feature>
<feature type="compositionally biased region" description="Basic and acidic residues" evidence="2">
    <location>
        <begin position="329"/>
        <end position="344"/>
    </location>
</feature>
<evidence type="ECO:0000259" key="4">
    <source>
        <dbReference type="Pfam" id="PF14075"/>
    </source>
</evidence>
<dbReference type="PANTHER" id="PTHR21669:SF28">
    <property type="entry name" value="YEMANUCLEIN"/>
    <property type="match status" value="1"/>
</dbReference>
<feature type="compositionally biased region" description="Basic and acidic residues" evidence="2">
    <location>
        <begin position="266"/>
        <end position="276"/>
    </location>
</feature>
<protein>
    <submittedName>
        <fullName evidence="6">Ubinuclein-1 isoform X1</fullName>
    </submittedName>
</protein>
<feature type="compositionally biased region" description="Basic and acidic residues" evidence="2">
    <location>
        <begin position="724"/>
        <end position="740"/>
    </location>
</feature>
<evidence type="ECO:0000313" key="5">
    <source>
        <dbReference type="Proteomes" id="UP000694924"/>
    </source>
</evidence>
<dbReference type="InterPro" id="IPR026947">
    <property type="entry name" value="UBN_middle_dom"/>
</dbReference>
<keyword evidence="5" id="KW-1185">Reference proteome</keyword>
<feature type="compositionally biased region" description="Low complexity" evidence="2">
    <location>
        <begin position="657"/>
        <end position="686"/>
    </location>
</feature>
<feature type="region of interest" description="Disordered" evidence="2">
    <location>
        <begin position="174"/>
        <end position="396"/>
    </location>
</feature>
<feature type="region of interest" description="Disordered" evidence="2">
    <location>
        <begin position="642"/>
        <end position="697"/>
    </location>
</feature>
<evidence type="ECO:0000313" key="6">
    <source>
        <dbReference type="RefSeq" id="XP_015171117.1"/>
    </source>
</evidence>
<feature type="compositionally biased region" description="Acidic residues" evidence="2">
    <location>
        <begin position="184"/>
        <end position="199"/>
    </location>
</feature>
<proteinExistence type="predicted"/>
<dbReference type="GeneID" id="107063673"/>
<feature type="region of interest" description="Disordered" evidence="2">
    <location>
        <begin position="1"/>
        <end position="36"/>
    </location>
</feature>
<evidence type="ECO:0000256" key="1">
    <source>
        <dbReference type="ARBA" id="ARBA00022553"/>
    </source>
</evidence>
<dbReference type="PANTHER" id="PTHR21669">
    <property type="entry name" value="CAPZ-INTERACTING PROTEIN AND RELATED PROTEINS"/>
    <property type="match status" value="1"/>
</dbReference>
<feature type="compositionally biased region" description="Polar residues" evidence="2">
    <location>
        <begin position="714"/>
        <end position="723"/>
    </location>
</feature>
<feature type="region of interest" description="Disordered" evidence="2">
    <location>
        <begin position="852"/>
        <end position="877"/>
    </location>
</feature>
<feature type="compositionally biased region" description="Basic and acidic residues" evidence="2">
    <location>
        <begin position="223"/>
        <end position="245"/>
    </location>
</feature>
<feature type="compositionally biased region" description="Basic and acidic residues" evidence="2">
    <location>
        <begin position="905"/>
        <end position="929"/>
    </location>
</feature>
<feature type="compositionally biased region" description="Polar residues" evidence="2">
    <location>
        <begin position="254"/>
        <end position="265"/>
    </location>
</feature>
<dbReference type="InterPro" id="IPR014840">
    <property type="entry name" value="HRD"/>
</dbReference>
<feature type="compositionally biased region" description="Basic and acidic residues" evidence="2">
    <location>
        <begin position="200"/>
        <end position="209"/>
    </location>
</feature>
<feature type="compositionally biased region" description="Acidic residues" evidence="2">
    <location>
        <begin position="213"/>
        <end position="222"/>
    </location>
</feature>
<name>A0ABM1HT30_POLDO</name>
<dbReference type="Pfam" id="PF08729">
    <property type="entry name" value="HUN"/>
    <property type="match status" value="1"/>
</dbReference>
<feature type="region of interest" description="Disordered" evidence="2">
    <location>
        <begin position="905"/>
        <end position="951"/>
    </location>
</feature>
<dbReference type="Pfam" id="PF14075">
    <property type="entry name" value="UBN_AB"/>
    <property type="match status" value="1"/>
</dbReference>